<dbReference type="Proteomes" id="UP000680865">
    <property type="component" value="Unassembled WGS sequence"/>
</dbReference>
<gene>
    <name evidence="1" type="ORF">Aco04nite_02290</name>
</gene>
<name>A0A919S8B4_9ACTN</name>
<protein>
    <submittedName>
        <fullName evidence="1">Uncharacterized protein</fullName>
    </submittedName>
</protein>
<reference evidence="1" key="1">
    <citation type="submission" date="2021-03" db="EMBL/GenBank/DDBJ databases">
        <title>Whole genome shotgun sequence of Actinoplanes consettensis NBRC 14913.</title>
        <authorList>
            <person name="Komaki H."/>
            <person name="Tamura T."/>
        </authorList>
    </citation>
    <scope>NUCLEOTIDE SEQUENCE</scope>
    <source>
        <strain evidence="1">NBRC 14913</strain>
    </source>
</reference>
<proteinExistence type="predicted"/>
<accession>A0A919S8B4</accession>
<dbReference type="Pfam" id="PF18143">
    <property type="entry name" value="HAD_SAK_2"/>
    <property type="match status" value="1"/>
</dbReference>
<dbReference type="AlphaFoldDB" id="A0A919S8B4"/>
<dbReference type="EMBL" id="BOQP01000001">
    <property type="protein sequence ID" value="GIM66505.1"/>
    <property type="molecule type" value="Genomic_DNA"/>
</dbReference>
<evidence type="ECO:0000313" key="2">
    <source>
        <dbReference type="Proteomes" id="UP000680865"/>
    </source>
</evidence>
<comment type="caution">
    <text evidence="1">The sequence shown here is derived from an EMBL/GenBank/DDBJ whole genome shotgun (WGS) entry which is preliminary data.</text>
</comment>
<organism evidence="1 2">
    <name type="scientific">Winogradskya consettensis</name>
    <dbReference type="NCBI Taxonomy" id="113560"/>
    <lineage>
        <taxon>Bacteria</taxon>
        <taxon>Bacillati</taxon>
        <taxon>Actinomycetota</taxon>
        <taxon>Actinomycetes</taxon>
        <taxon>Micromonosporales</taxon>
        <taxon>Micromonosporaceae</taxon>
        <taxon>Winogradskya</taxon>
    </lineage>
</organism>
<evidence type="ECO:0000313" key="1">
    <source>
        <dbReference type="EMBL" id="GIM66505.1"/>
    </source>
</evidence>
<sequence length="170" mass="18757">MSAEAVLLLDVDGVVNAFRAGWYAAPRIVQVYSTADAYDYRIRYEPALIDWLRRLHESGRAEVTWCSTWCSDAAALGDALGLRGLPRAFTEPVTGEEASLAKFTAAQDVITSGRRLVWVDDVEVHTYAGKCAPWTATGRALLVGPNPSRGLRTRDLRRIESFLSYPQGLP</sequence>
<dbReference type="RefSeq" id="WP_280519298.1">
    <property type="nucleotide sequence ID" value="NZ_BAAATW010000001.1"/>
</dbReference>
<keyword evidence="2" id="KW-1185">Reference proteome</keyword>